<evidence type="ECO:0000313" key="4">
    <source>
        <dbReference type="Proteomes" id="UP001365128"/>
    </source>
</evidence>
<reference evidence="3 4" key="1">
    <citation type="submission" date="2024-04" db="EMBL/GenBank/DDBJ databases">
        <title>Phyllosticta paracitricarpa is synonymous to the EU quarantine fungus P. citricarpa based on phylogenomic analyses.</title>
        <authorList>
            <consortium name="Lawrence Berkeley National Laboratory"/>
            <person name="Van Ingen-Buijs V.A."/>
            <person name="Van Westerhoven A.C."/>
            <person name="Haridas S."/>
            <person name="Skiadas P."/>
            <person name="Martin F."/>
            <person name="Groenewald J.Z."/>
            <person name="Crous P.W."/>
            <person name="Seidl M.F."/>
        </authorList>
    </citation>
    <scope>NUCLEOTIDE SEQUENCE [LARGE SCALE GENOMIC DNA]</scope>
    <source>
        <strain evidence="3 4">CBS 122670</strain>
    </source>
</reference>
<evidence type="ECO:0000256" key="1">
    <source>
        <dbReference type="SAM" id="MobiDB-lite"/>
    </source>
</evidence>
<keyword evidence="2" id="KW-0812">Transmembrane</keyword>
<name>A0ABR1MU88_9PEZI</name>
<dbReference type="EMBL" id="JBBPDW010000001">
    <property type="protein sequence ID" value="KAK7556772.1"/>
    <property type="molecule type" value="Genomic_DNA"/>
</dbReference>
<keyword evidence="2" id="KW-0472">Membrane</keyword>
<keyword evidence="2" id="KW-1133">Transmembrane helix</keyword>
<organism evidence="3 4">
    <name type="scientific">Phyllosticta citricarpa</name>
    <dbReference type="NCBI Taxonomy" id="55181"/>
    <lineage>
        <taxon>Eukaryota</taxon>
        <taxon>Fungi</taxon>
        <taxon>Dikarya</taxon>
        <taxon>Ascomycota</taxon>
        <taxon>Pezizomycotina</taxon>
        <taxon>Dothideomycetes</taxon>
        <taxon>Dothideomycetes incertae sedis</taxon>
        <taxon>Botryosphaeriales</taxon>
        <taxon>Phyllostictaceae</taxon>
        <taxon>Phyllosticta</taxon>
    </lineage>
</organism>
<accession>A0ABR1MU88</accession>
<feature type="region of interest" description="Disordered" evidence="1">
    <location>
        <begin position="10"/>
        <end position="35"/>
    </location>
</feature>
<comment type="caution">
    <text evidence="3">The sequence shown here is derived from an EMBL/GenBank/DDBJ whole genome shotgun (WGS) entry which is preliminary data.</text>
</comment>
<gene>
    <name evidence="3" type="ORF">IWX46DRAFT_576964</name>
</gene>
<feature type="transmembrane region" description="Helical" evidence="2">
    <location>
        <begin position="70"/>
        <end position="90"/>
    </location>
</feature>
<sequence length="369" mass="41227">MPVATTFMARKAAKSSSKGAAAQQPSKPAAAPPPFSPITPSLDPFVETLDPSKIYIAHIDTFPTSFKKQVFAIPAILNVLLVAVIAWRAYAAAPTYWEMLLAALGNETAASVTRDTKTWGELASIAAKRAAMFLFDYALVVGVGNWPLTFFLAPGELESAASWRFKTGFREREVYVRASRGWGRTELLGDEADAFESEDSPLFRTRILPAIDPRFVQEKTGYVMISDSWDLEYGAMVRATRLLDTKQVDDEAPFRKSVWVYANDEVGWCVWEVHKLDEKTTDNREDAVRRKIVAFKERLDALGKESLFFRWIEIVQFESSQPGGFTPQRQQAAAVQAKELFEANGIDFENFVRDVGGLQDLPGFDESSR</sequence>
<dbReference type="Proteomes" id="UP001365128">
    <property type="component" value="Unassembled WGS sequence"/>
</dbReference>
<evidence type="ECO:0000256" key="2">
    <source>
        <dbReference type="SAM" id="Phobius"/>
    </source>
</evidence>
<feature type="compositionally biased region" description="Low complexity" evidence="1">
    <location>
        <begin position="14"/>
        <end position="29"/>
    </location>
</feature>
<protein>
    <submittedName>
        <fullName evidence="3">Uncharacterized protein</fullName>
    </submittedName>
</protein>
<evidence type="ECO:0000313" key="3">
    <source>
        <dbReference type="EMBL" id="KAK7556772.1"/>
    </source>
</evidence>
<proteinExistence type="predicted"/>
<keyword evidence="4" id="KW-1185">Reference proteome</keyword>